<accession>A0A2S3ZSM0</accession>
<dbReference type="GO" id="GO:0006465">
    <property type="term" value="P:signal peptide processing"/>
    <property type="evidence" value="ECO:0007669"/>
    <property type="project" value="InterPro"/>
</dbReference>
<proteinExistence type="inferred from homology"/>
<dbReference type="InterPro" id="IPR019758">
    <property type="entry name" value="Pept_S26A_signal_pept_1_CS"/>
</dbReference>
<evidence type="ECO:0000256" key="7">
    <source>
        <dbReference type="RuleBase" id="RU362042"/>
    </source>
</evidence>
<dbReference type="Proteomes" id="UP000237061">
    <property type="component" value="Unassembled WGS sequence"/>
</dbReference>
<gene>
    <name evidence="9" type="primary">lepB</name>
    <name evidence="9" type="ORF">CVS27_16905</name>
</gene>
<protein>
    <recommendedName>
        <fullName evidence="4 7">Signal peptidase I</fullName>
        <ecNumber evidence="4 7">3.4.21.89</ecNumber>
    </recommendedName>
</protein>
<keyword evidence="10" id="KW-1185">Reference proteome</keyword>
<feature type="transmembrane region" description="Helical" evidence="7">
    <location>
        <begin position="42"/>
        <end position="65"/>
    </location>
</feature>
<evidence type="ECO:0000313" key="9">
    <source>
        <dbReference type="EMBL" id="POH72173.1"/>
    </source>
</evidence>
<dbReference type="PANTHER" id="PTHR43390">
    <property type="entry name" value="SIGNAL PEPTIDASE I"/>
    <property type="match status" value="1"/>
</dbReference>
<dbReference type="Pfam" id="PF10502">
    <property type="entry name" value="Peptidase_S26"/>
    <property type="match status" value="1"/>
</dbReference>
<feature type="active site" evidence="6">
    <location>
        <position position="138"/>
    </location>
</feature>
<evidence type="ECO:0000256" key="2">
    <source>
        <dbReference type="ARBA" id="ARBA00004401"/>
    </source>
</evidence>
<comment type="subcellular location">
    <subcellularLocation>
        <location evidence="2">Cell membrane</location>
        <topology evidence="2">Single-pass type II membrane protein</topology>
    </subcellularLocation>
    <subcellularLocation>
        <location evidence="7">Membrane</location>
        <topology evidence="7">Single-pass type II membrane protein</topology>
    </subcellularLocation>
</comment>
<comment type="catalytic activity">
    <reaction evidence="1 7">
        <text>Cleavage of hydrophobic, N-terminal signal or leader sequences from secreted and periplasmic proteins.</text>
        <dbReference type="EC" id="3.4.21.89"/>
    </reaction>
</comment>
<dbReference type="GO" id="GO:0009003">
    <property type="term" value="F:signal peptidase activity"/>
    <property type="evidence" value="ECO:0007669"/>
    <property type="project" value="UniProtKB-EC"/>
</dbReference>
<keyword evidence="7" id="KW-0472">Membrane</keyword>
<feature type="active site" evidence="6">
    <location>
        <position position="70"/>
    </location>
</feature>
<dbReference type="GO" id="GO:0005886">
    <property type="term" value="C:plasma membrane"/>
    <property type="evidence" value="ECO:0007669"/>
    <property type="project" value="UniProtKB-SubCell"/>
</dbReference>
<evidence type="ECO:0000313" key="10">
    <source>
        <dbReference type="Proteomes" id="UP000237061"/>
    </source>
</evidence>
<dbReference type="Gene3D" id="2.10.109.10">
    <property type="entry name" value="Umud Fragment, subunit A"/>
    <property type="match status" value="1"/>
</dbReference>
<keyword evidence="5 7" id="KW-0378">Hydrolase</keyword>
<feature type="domain" description="Peptidase S26" evidence="8">
    <location>
        <begin position="40"/>
        <end position="232"/>
    </location>
</feature>
<evidence type="ECO:0000256" key="6">
    <source>
        <dbReference type="PIRSR" id="PIRSR600223-1"/>
    </source>
</evidence>
<comment type="caution">
    <text evidence="9">The sequence shown here is derived from an EMBL/GenBank/DDBJ whole genome shotgun (WGS) entry which is preliminary data.</text>
</comment>
<keyword evidence="7" id="KW-0645">Protease</keyword>
<dbReference type="GO" id="GO:0004252">
    <property type="term" value="F:serine-type endopeptidase activity"/>
    <property type="evidence" value="ECO:0007669"/>
    <property type="project" value="InterPro"/>
</dbReference>
<dbReference type="InterPro" id="IPR036286">
    <property type="entry name" value="LexA/Signal_pep-like_sf"/>
</dbReference>
<keyword evidence="7" id="KW-0812">Transmembrane</keyword>
<dbReference type="PANTHER" id="PTHR43390:SF1">
    <property type="entry name" value="CHLOROPLAST PROCESSING PEPTIDASE"/>
    <property type="match status" value="1"/>
</dbReference>
<evidence type="ECO:0000256" key="5">
    <source>
        <dbReference type="ARBA" id="ARBA00022801"/>
    </source>
</evidence>
<evidence type="ECO:0000256" key="1">
    <source>
        <dbReference type="ARBA" id="ARBA00000677"/>
    </source>
</evidence>
<reference evidence="9 10" key="1">
    <citation type="submission" date="2018-01" db="EMBL/GenBank/DDBJ databases">
        <title>Arthrobacter sp. nov., from glaciers in China.</title>
        <authorList>
            <person name="Liu Q."/>
            <person name="Xin Y.-H."/>
        </authorList>
    </citation>
    <scope>NUCLEOTIDE SEQUENCE [LARGE SCALE GENOMIC DNA]</scope>
    <source>
        <strain evidence="9 10">HLT2-12-2</strain>
    </source>
</reference>
<organism evidence="9 10">
    <name type="scientific">Arthrobacter glacialis</name>
    <dbReference type="NCBI Taxonomy" id="1664"/>
    <lineage>
        <taxon>Bacteria</taxon>
        <taxon>Bacillati</taxon>
        <taxon>Actinomycetota</taxon>
        <taxon>Actinomycetes</taxon>
        <taxon>Micrococcales</taxon>
        <taxon>Micrococcaceae</taxon>
        <taxon>Arthrobacter</taxon>
    </lineage>
</organism>
<comment type="similarity">
    <text evidence="3 7">Belongs to the peptidase S26 family.</text>
</comment>
<dbReference type="RefSeq" id="WP_103467025.1">
    <property type="nucleotide sequence ID" value="NZ_PPXC01000016.1"/>
</dbReference>
<sequence length="252" mass="27496">MKIKRSLGLLSDSNKDARSTEGVNIEPVHPIRKAIISGIKEIAIIIVIAVLLSLIIKTFLFRAFYIPSGSMEETLQVGDRVFVNLLVPEPISLKRGDVVVFKDSQGWLGNNVPKPAPVEQLFINFGLAPDSSSEHLIKRVIGLPGDHIVCCDSQGKISVNDKSINEPYLAPGSTNDYGPSSSKFDLIVPEGKIWVMGDNRNNSSDSRFHQELNGKGFVPISDVVGSAFVIAWPISNWGILGNYPDTFSGIDH</sequence>
<dbReference type="EC" id="3.4.21.89" evidence="4 7"/>
<dbReference type="NCBIfam" id="TIGR02227">
    <property type="entry name" value="sigpep_I_bact"/>
    <property type="match status" value="1"/>
</dbReference>
<keyword evidence="7" id="KW-1133">Transmembrane helix</keyword>
<evidence type="ECO:0000256" key="3">
    <source>
        <dbReference type="ARBA" id="ARBA00009370"/>
    </source>
</evidence>
<evidence type="ECO:0000256" key="4">
    <source>
        <dbReference type="ARBA" id="ARBA00013208"/>
    </source>
</evidence>
<dbReference type="SUPFAM" id="SSF51306">
    <property type="entry name" value="LexA/Signal peptidase"/>
    <property type="match status" value="1"/>
</dbReference>
<dbReference type="AlphaFoldDB" id="A0A2S3ZSM0"/>
<name>A0A2S3ZSM0_ARTGL</name>
<dbReference type="PROSITE" id="PS00761">
    <property type="entry name" value="SPASE_I_3"/>
    <property type="match status" value="1"/>
</dbReference>
<dbReference type="InterPro" id="IPR000223">
    <property type="entry name" value="Pept_S26A_signal_pept_1"/>
</dbReference>
<evidence type="ECO:0000259" key="8">
    <source>
        <dbReference type="Pfam" id="PF10502"/>
    </source>
</evidence>
<dbReference type="InterPro" id="IPR019533">
    <property type="entry name" value="Peptidase_S26"/>
</dbReference>
<dbReference type="CDD" id="cd06530">
    <property type="entry name" value="S26_SPase_I"/>
    <property type="match status" value="1"/>
</dbReference>
<dbReference type="PRINTS" id="PR00727">
    <property type="entry name" value="LEADERPTASE"/>
</dbReference>
<dbReference type="EMBL" id="PPXC01000016">
    <property type="protein sequence ID" value="POH72173.1"/>
    <property type="molecule type" value="Genomic_DNA"/>
</dbReference>